<dbReference type="VEuPathDB" id="FungiDB:BO70DRAFT_364816"/>
<accession>A0A317VFQ7</accession>
<gene>
    <name evidence="2" type="ORF">BO70DRAFT_364816</name>
</gene>
<dbReference type="OrthoDB" id="4400658at2759"/>
<comment type="caution">
    <text evidence="2">The sequence shown here is derived from an EMBL/GenBank/DDBJ whole genome shotgun (WGS) entry which is preliminary data.</text>
</comment>
<organism evidence="2 3">
    <name type="scientific">Aspergillus heteromorphus CBS 117.55</name>
    <dbReference type="NCBI Taxonomy" id="1448321"/>
    <lineage>
        <taxon>Eukaryota</taxon>
        <taxon>Fungi</taxon>
        <taxon>Dikarya</taxon>
        <taxon>Ascomycota</taxon>
        <taxon>Pezizomycotina</taxon>
        <taxon>Eurotiomycetes</taxon>
        <taxon>Eurotiomycetidae</taxon>
        <taxon>Eurotiales</taxon>
        <taxon>Aspergillaceae</taxon>
        <taxon>Aspergillus</taxon>
        <taxon>Aspergillus subgen. Circumdati</taxon>
    </lineage>
</organism>
<dbReference type="EMBL" id="MSFL01000026">
    <property type="protein sequence ID" value="PWY72269.1"/>
    <property type="molecule type" value="Genomic_DNA"/>
</dbReference>
<sequence length="87" mass="9349">MSSEPRKQSGQYHLTGSQIVESIDDLGSEGRWGELNQRAQQQSATGGGTGTTSSTTHRTQAAQAKAHSFRPYTGSLSTLPLILTMRN</sequence>
<feature type="compositionally biased region" description="Polar residues" evidence="1">
    <location>
        <begin position="8"/>
        <end position="20"/>
    </location>
</feature>
<keyword evidence="3" id="KW-1185">Reference proteome</keyword>
<proteinExistence type="predicted"/>
<dbReference type="RefSeq" id="XP_025396371.1">
    <property type="nucleotide sequence ID" value="XM_025543908.1"/>
</dbReference>
<reference evidence="2 3" key="1">
    <citation type="submission" date="2016-12" db="EMBL/GenBank/DDBJ databases">
        <title>The genomes of Aspergillus section Nigri reveals drivers in fungal speciation.</title>
        <authorList>
            <consortium name="DOE Joint Genome Institute"/>
            <person name="Vesth T.C."/>
            <person name="Nybo J."/>
            <person name="Theobald S."/>
            <person name="Brandl J."/>
            <person name="Frisvad J.C."/>
            <person name="Nielsen K.F."/>
            <person name="Lyhne E.K."/>
            <person name="Kogle M.E."/>
            <person name="Kuo A."/>
            <person name="Riley R."/>
            <person name="Clum A."/>
            <person name="Nolan M."/>
            <person name="Lipzen A."/>
            <person name="Salamov A."/>
            <person name="Henrissat B."/>
            <person name="Wiebenga A."/>
            <person name="De Vries R.P."/>
            <person name="Grigoriev I.V."/>
            <person name="Mortensen U.H."/>
            <person name="Andersen M.R."/>
            <person name="Baker S.E."/>
        </authorList>
    </citation>
    <scope>NUCLEOTIDE SEQUENCE [LARGE SCALE GENOMIC DNA]</scope>
    <source>
        <strain evidence="2 3">CBS 117.55</strain>
    </source>
</reference>
<dbReference type="GeneID" id="37066145"/>
<dbReference type="AlphaFoldDB" id="A0A317VFQ7"/>
<name>A0A317VFQ7_9EURO</name>
<protein>
    <submittedName>
        <fullName evidence="2">Uncharacterized protein</fullName>
    </submittedName>
</protein>
<evidence type="ECO:0000313" key="3">
    <source>
        <dbReference type="Proteomes" id="UP000247233"/>
    </source>
</evidence>
<feature type="compositionally biased region" description="Low complexity" evidence="1">
    <location>
        <begin position="51"/>
        <end position="64"/>
    </location>
</feature>
<dbReference type="Proteomes" id="UP000247233">
    <property type="component" value="Unassembled WGS sequence"/>
</dbReference>
<evidence type="ECO:0000313" key="2">
    <source>
        <dbReference type="EMBL" id="PWY72269.1"/>
    </source>
</evidence>
<feature type="region of interest" description="Disordered" evidence="1">
    <location>
        <begin position="1"/>
        <end position="68"/>
    </location>
</feature>
<evidence type="ECO:0000256" key="1">
    <source>
        <dbReference type="SAM" id="MobiDB-lite"/>
    </source>
</evidence>